<evidence type="ECO:0000256" key="2">
    <source>
        <dbReference type="SAM" id="MobiDB-lite"/>
    </source>
</evidence>
<feature type="transmembrane region" description="Helical" evidence="3">
    <location>
        <begin position="163"/>
        <end position="185"/>
    </location>
</feature>
<comment type="caution">
    <text evidence="4">The sequence shown here is derived from an EMBL/GenBank/DDBJ whole genome shotgun (WGS) entry which is preliminary data.</text>
</comment>
<feature type="region of interest" description="Disordered" evidence="2">
    <location>
        <begin position="663"/>
        <end position="693"/>
    </location>
</feature>
<sequence length="855" mass="94211">MARLNGTADEDSGADARDPVAERVERLIRQARLSLLWERLWPALALPLGVAILFLSVSWLGFWLVAPVWLHMAVLAILGLGFLASLVPLARFNMPTRNEAVRRLEHQSDVPHRPLTAYRDAPSADLDPASRALWTAHRTRMAAALDRVSARLPSPQLFRRDPYALRSVVGILLFIGLAAGSGQYWERVRAAFVMPEPSSAGPTLRLDAWVSPPAYTGMAPIFLTGANRPADAGPIRVPVGSELVLRIQGVDDVTVSRAAGDATEAIEPVAVSEGTTGDAAPDGPREATIVLDSDSTVEVASGGRSLQRWPFAVEADGAPAIRFTEDPTATARGALELRYQTEDDYGVTEARAEFRLVEPPSGISAEEDRRPLIEAPDFALSLPGRRDGLGDARTTQDLSGHPWAGARVAVTLVATDEQGQEGRSETRQFVLPMRPFYQPLAQALIEQRRIQAYDANSQPRVIDALSSLMLYPDPVFATDGHFLAVDFVYRQLVAARDDEALRNVLDSLWEVAVLIEDGELSDAERALKAAQEALRQALQNGASDEEISRLTRELREAMNRYMRELAQQAMRNPQSMQQMDPNAQTMTSQDLDRMLSQIEELAKSGARDQAEQLLSEMQRMMENLQAGQPQMMPQSGMGQMEQMLDELGKMIQRQQELMNDTHRLDRQRGQQGQQGQQGEGQQGQDGMSRSPQELADELRRLQESQGQLGQSLQELMERLLDQGLEPNQQLGDAGQSMGRAEGELGQGQPGEAIGDQADALEQLREGAQSMAQQMAGDGTQPGGNQPGQTAQGQERDPLGRFRRNEGSDMTSRVQIPDEIDVQRARRILEELRNRLSDPQRPALELDYLERLLPGN</sequence>
<evidence type="ECO:0000313" key="4">
    <source>
        <dbReference type="EMBL" id="MDQ0317099.1"/>
    </source>
</evidence>
<keyword evidence="5" id="KW-1185">Reference proteome</keyword>
<feature type="coiled-coil region" evidence="1">
    <location>
        <begin position="520"/>
        <end position="567"/>
    </location>
</feature>
<dbReference type="NCBIfam" id="TIGR02302">
    <property type="entry name" value="aProt_lowcomp"/>
    <property type="match status" value="1"/>
</dbReference>
<protein>
    <submittedName>
        <fullName evidence="4">Uncharacterized protein (TIGR02302 family)</fullName>
    </submittedName>
</protein>
<proteinExistence type="predicted"/>
<feature type="compositionally biased region" description="Basic and acidic residues" evidence="2">
    <location>
        <begin position="793"/>
        <end position="806"/>
    </location>
</feature>
<dbReference type="AlphaFoldDB" id="A0AAE4AVV7"/>
<organism evidence="4 5">
    <name type="scientific">Amorphus orientalis</name>
    <dbReference type="NCBI Taxonomy" id="649198"/>
    <lineage>
        <taxon>Bacteria</taxon>
        <taxon>Pseudomonadati</taxon>
        <taxon>Pseudomonadota</taxon>
        <taxon>Alphaproteobacteria</taxon>
        <taxon>Hyphomicrobiales</taxon>
        <taxon>Amorphaceae</taxon>
        <taxon>Amorphus</taxon>
    </lineage>
</organism>
<evidence type="ECO:0000256" key="1">
    <source>
        <dbReference type="SAM" id="Coils"/>
    </source>
</evidence>
<keyword evidence="3" id="KW-1133">Transmembrane helix</keyword>
<keyword evidence="3" id="KW-0812">Transmembrane</keyword>
<dbReference type="RefSeq" id="WP_306886995.1">
    <property type="nucleotide sequence ID" value="NZ_JAUSUL010000004.1"/>
</dbReference>
<reference evidence="4" key="1">
    <citation type="submission" date="2023-07" db="EMBL/GenBank/DDBJ databases">
        <title>Genomic Encyclopedia of Type Strains, Phase IV (KMG-IV): sequencing the most valuable type-strain genomes for metagenomic binning, comparative biology and taxonomic classification.</title>
        <authorList>
            <person name="Goeker M."/>
        </authorList>
    </citation>
    <scope>NUCLEOTIDE SEQUENCE</scope>
    <source>
        <strain evidence="4">DSM 21202</strain>
    </source>
</reference>
<feature type="transmembrane region" description="Helical" evidence="3">
    <location>
        <begin position="68"/>
        <end position="89"/>
    </location>
</feature>
<dbReference type="Proteomes" id="UP001229244">
    <property type="component" value="Unassembled WGS sequence"/>
</dbReference>
<dbReference type="InterPro" id="IPR012683">
    <property type="entry name" value="CHP02302_TM"/>
</dbReference>
<accession>A0AAE4AVV7</accession>
<name>A0AAE4AVV7_9HYPH</name>
<keyword evidence="3" id="KW-0472">Membrane</keyword>
<keyword evidence="1" id="KW-0175">Coiled coil</keyword>
<dbReference type="Pfam" id="PF13779">
    <property type="entry name" value="DUF4175"/>
    <property type="match status" value="1"/>
</dbReference>
<feature type="region of interest" description="Disordered" evidence="2">
    <location>
        <begin position="766"/>
        <end position="819"/>
    </location>
</feature>
<feature type="transmembrane region" description="Helical" evidence="3">
    <location>
        <begin position="40"/>
        <end position="62"/>
    </location>
</feature>
<dbReference type="EMBL" id="JAUSUL010000004">
    <property type="protein sequence ID" value="MDQ0317099.1"/>
    <property type="molecule type" value="Genomic_DNA"/>
</dbReference>
<feature type="coiled-coil region" evidence="1">
    <location>
        <begin position="603"/>
        <end position="660"/>
    </location>
</feature>
<feature type="region of interest" description="Disordered" evidence="2">
    <location>
        <begin position="726"/>
        <end position="752"/>
    </location>
</feature>
<gene>
    <name evidence="4" type="ORF">J2S73_003576</name>
</gene>
<evidence type="ECO:0000256" key="3">
    <source>
        <dbReference type="SAM" id="Phobius"/>
    </source>
</evidence>
<evidence type="ECO:0000313" key="5">
    <source>
        <dbReference type="Proteomes" id="UP001229244"/>
    </source>
</evidence>